<feature type="compositionally biased region" description="Basic and acidic residues" evidence="1">
    <location>
        <begin position="1"/>
        <end position="18"/>
    </location>
</feature>
<name>A0A256F1A7_9HYPH</name>
<gene>
    <name evidence="2" type="ORF">CEV33_3183</name>
</gene>
<dbReference type="AlphaFoldDB" id="A0A256F1A7"/>
<reference evidence="2 3" key="1">
    <citation type="submission" date="2017-07" db="EMBL/GenBank/DDBJ databases">
        <title>Phylogenetic study on the rhizospheric bacterium Ochrobactrum sp. A44.</title>
        <authorList>
            <person name="Krzyzanowska D.M."/>
            <person name="Ossowicki A."/>
            <person name="Rajewska M."/>
            <person name="Maciag T."/>
            <person name="Kaczynski Z."/>
            <person name="Czerwicka M."/>
            <person name="Jafra S."/>
        </authorList>
    </citation>
    <scope>NUCLEOTIDE SEQUENCE [LARGE SCALE GENOMIC DNA]</scope>
    <source>
        <strain evidence="2 3">OgA9a</strain>
    </source>
</reference>
<evidence type="ECO:0000313" key="2">
    <source>
        <dbReference type="EMBL" id="OYR08634.1"/>
    </source>
</evidence>
<comment type="caution">
    <text evidence="2">The sequence shown here is derived from an EMBL/GenBank/DDBJ whole genome shotgun (WGS) entry which is preliminary data.</text>
</comment>
<keyword evidence="3" id="KW-1185">Reference proteome</keyword>
<sequence>MSNRDTFARKMGDGDFSRQFEPPPSFGIKTARVDRRG</sequence>
<evidence type="ECO:0000256" key="1">
    <source>
        <dbReference type="SAM" id="MobiDB-lite"/>
    </source>
</evidence>
<accession>A0A256F1A7</accession>
<proteinExistence type="predicted"/>
<feature type="region of interest" description="Disordered" evidence="1">
    <location>
        <begin position="1"/>
        <end position="37"/>
    </location>
</feature>
<protein>
    <submittedName>
        <fullName evidence="2">Uncharacterized protein</fullName>
    </submittedName>
</protein>
<evidence type="ECO:0000313" key="3">
    <source>
        <dbReference type="Proteomes" id="UP000216478"/>
    </source>
</evidence>
<dbReference type="EMBL" id="NNRL01000165">
    <property type="protein sequence ID" value="OYR08634.1"/>
    <property type="molecule type" value="Genomic_DNA"/>
</dbReference>
<organism evidence="2 3">
    <name type="scientific">Brucella grignonensis</name>
    <dbReference type="NCBI Taxonomy" id="94627"/>
    <lineage>
        <taxon>Bacteria</taxon>
        <taxon>Pseudomonadati</taxon>
        <taxon>Pseudomonadota</taxon>
        <taxon>Alphaproteobacteria</taxon>
        <taxon>Hyphomicrobiales</taxon>
        <taxon>Brucellaceae</taxon>
        <taxon>Brucella/Ochrobactrum group</taxon>
        <taxon>Brucella</taxon>
    </lineage>
</organism>
<dbReference type="Proteomes" id="UP000216478">
    <property type="component" value="Unassembled WGS sequence"/>
</dbReference>